<feature type="region of interest" description="Disordered" evidence="1">
    <location>
        <begin position="75"/>
        <end position="124"/>
    </location>
</feature>
<gene>
    <name evidence="3" type="ORF">GCM10022226_50220</name>
</gene>
<dbReference type="RefSeq" id="WP_344944913.1">
    <property type="nucleotide sequence ID" value="NZ_BAAAZR010000019.1"/>
</dbReference>
<evidence type="ECO:0000256" key="2">
    <source>
        <dbReference type="SAM" id="Phobius"/>
    </source>
</evidence>
<reference evidence="4" key="1">
    <citation type="journal article" date="2019" name="Int. J. Syst. Evol. Microbiol.">
        <title>The Global Catalogue of Microorganisms (GCM) 10K type strain sequencing project: providing services to taxonomists for standard genome sequencing and annotation.</title>
        <authorList>
            <consortium name="The Broad Institute Genomics Platform"/>
            <consortium name="The Broad Institute Genome Sequencing Center for Infectious Disease"/>
            <person name="Wu L."/>
            <person name="Ma J."/>
        </authorList>
    </citation>
    <scope>NUCLEOTIDE SEQUENCE [LARGE SCALE GENOMIC DNA]</scope>
    <source>
        <strain evidence="4">JCM 16908</strain>
    </source>
</reference>
<dbReference type="EMBL" id="BAAAZR010000019">
    <property type="protein sequence ID" value="GAA3823625.1"/>
    <property type="molecule type" value="Genomic_DNA"/>
</dbReference>
<evidence type="ECO:0000313" key="3">
    <source>
        <dbReference type="EMBL" id="GAA3823625.1"/>
    </source>
</evidence>
<keyword evidence="2" id="KW-0472">Membrane</keyword>
<sequence>MRRRTTAISAGALTLALSGGTVLLVTTPATAFSASVMKCDRGGGASSSLTGDVCHLLGGVTAPVDALTGGLGPLTATVGERAGDKPGPTAGTAGDKPDHKSDPITDTDGEPTGGEPDPVTDQVGDKVDAVTDQVEELADDTQKKLDKVAKKAGKGRRNNDGRASSSPSPTASPRSTSPGGRGEASGDSSYGDLLGLPIDARCLPLIAPPDCGRGASSPAPSSSAGPDRSTPTTAPDGPASSDLPGGQAPAPPAVRPVKPQENGDTNGVDLGDLEQRATAYTPYAIPPSTDVETPPLTPLWPGQPLPTLTDRLGAAKLVPHRPQDLVGTVLTAVLLASAILATRIVQARKKDSTPQSMPFEGLRRNDSGRHRLA</sequence>
<feature type="transmembrane region" description="Helical" evidence="2">
    <location>
        <begin position="325"/>
        <end position="345"/>
    </location>
</feature>
<protein>
    <submittedName>
        <fullName evidence="3">Uncharacterized protein</fullName>
    </submittedName>
</protein>
<feature type="compositionally biased region" description="Basic and acidic residues" evidence="1">
    <location>
        <begin position="140"/>
        <end position="149"/>
    </location>
</feature>
<feature type="region of interest" description="Disordered" evidence="1">
    <location>
        <begin position="136"/>
        <end position="301"/>
    </location>
</feature>
<organism evidence="3 4">
    <name type="scientific">Sphaerisporangium flaviroseum</name>
    <dbReference type="NCBI Taxonomy" id="509199"/>
    <lineage>
        <taxon>Bacteria</taxon>
        <taxon>Bacillati</taxon>
        <taxon>Actinomycetota</taxon>
        <taxon>Actinomycetes</taxon>
        <taxon>Streptosporangiales</taxon>
        <taxon>Streptosporangiaceae</taxon>
        <taxon>Sphaerisporangium</taxon>
    </lineage>
</organism>
<name>A0ABP7IPT9_9ACTN</name>
<feature type="compositionally biased region" description="Basic and acidic residues" evidence="1">
    <location>
        <begin position="361"/>
        <end position="373"/>
    </location>
</feature>
<proteinExistence type="predicted"/>
<keyword evidence="2" id="KW-1133">Transmembrane helix</keyword>
<keyword evidence="4" id="KW-1185">Reference proteome</keyword>
<dbReference type="Proteomes" id="UP001500888">
    <property type="component" value="Unassembled WGS sequence"/>
</dbReference>
<keyword evidence="2" id="KW-0812">Transmembrane</keyword>
<comment type="caution">
    <text evidence="3">The sequence shown here is derived from an EMBL/GenBank/DDBJ whole genome shotgun (WGS) entry which is preliminary data.</text>
</comment>
<feature type="compositionally biased region" description="Low complexity" evidence="1">
    <location>
        <begin position="162"/>
        <end position="178"/>
    </location>
</feature>
<feature type="region of interest" description="Disordered" evidence="1">
    <location>
        <begin position="348"/>
        <end position="373"/>
    </location>
</feature>
<evidence type="ECO:0000313" key="4">
    <source>
        <dbReference type="Proteomes" id="UP001500888"/>
    </source>
</evidence>
<evidence type="ECO:0000256" key="1">
    <source>
        <dbReference type="SAM" id="MobiDB-lite"/>
    </source>
</evidence>
<feature type="compositionally biased region" description="Low complexity" evidence="1">
    <location>
        <begin position="212"/>
        <end position="229"/>
    </location>
</feature>
<accession>A0ABP7IPT9</accession>